<dbReference type="InterPro" id="IPR016187">
    <property type="entry name" value="CTDL_fold"/>
</dbReference>
<proteinExistence type="predicted"/>
<reference evidence="3 4" key="1">
    <citation type="journal article" date="2018" name="Nat. Ecol. Evol.">
        <title>Genomic signatures of mitonuclear coevolution across populations of Tigriopus californicus.</title>
        <authorList>
            <person name="Barreto F.S."/>
            <person name="Watson E.T."/>
            <person name="Lima T.G."/>
            <person name="Willett C.S."/>
            <person name="Edmands S."/>
            <person name="Li W."/>
            <person name="Burton R.S."/>
        </authorList>
    </citation>
    <scope>NUCLEOTIDE SEQUENCE [LARGE SCALE GENOMIC DNA]</scope>
    <source>
        <strain evidence="3 4">San Diego</strain>
    </source>
</reference>
<dbReference type="EMBL" id="VCGU01000003">
    <property type="protein sequence ID" value="TRY78182.1"/>
    <property type="molecule type" value="Genomic_DNA"/>
</dbReference>
<feature type="domain" description="C-type lectin" evidence="2">
    <location>
        <begin position="919"/>
        <end position="1050"/>
    </location>
</feature>
<organism evidence="3 4">
    <name type="scientific">Tigriopus californicus</name>
    <name type="common">Marine copepod</name>
    <dbReference type="NCBI Taxonomy" id="6832"/>
    <lineage>
        <taxon>Eukaryota</taxon>
        <taxon>Metazoa</taxon>
        <taxon>Ecdysozoa</taxon>
        <taxon>Arthropoda</taxon>
        <taxon>Crustacea</taxon>
        <taxon>Multicrustacea</taxon>
        <taxon>Hexanauplia</taxon>
        <taxon>Copepoda</taxon>
        <taxon>Harpacticoida</taxon>
        <taxon>Harpacticidae</taxon>
        <taxon>Tigriopus</taxon>
    </lineage>
</organism>
<gene>
    <name evidence="3" type="ORF">TCAL_06225</name>
</gene>
<dbReference type="InterPro" id="IPR036943">
    <property type="entry name" value="FN_type2_sf"/>
</dbReference>
<sequence length="1679" mass="187840">MTRHIRIEVLEAAQEINMRLDFIGMSAIKSYNYHPYMGQNYTLDHVVPSGLTSAGVLTTISYSLSKKEVICPGGEIVYRAKVENIGSSWARGFTLYQGSKTFYVQVKENNRRFLLTIGGTMGSGANDMDFEMPHRFYSNVGQAFEIKVNCERDRMEVFFKGDHVQTVYSTHSGNVIPTIDRIQAGSSSHASNVFIRFKDVQPIGLLWPFMAANSHDFPTSLSGLNVMSSFAIAESEGAYFQMYSTGDKDFGYNPIEFVHNCYNTITGNVRCFPGSLVRSTNLFGGDLDGKETKECPSGFNYLGKECVKLDTILRSETYWDAKKKCSEKDHMLYVPTDQDQNLAFRASLRHKSDTPTSHDIWIGVELASTSDIWMTVQGAELTAMTSDWAPGYPDMTFSEAKCAIASKVLDYQWMNVDCYQPRPYLCSPMAPACPKGYTWIPEAGRSCFKITEPLGQPPSYMSSDSIHMAHDMCRAEGTRLAVFQTVEERNAVTDWIKTQETHQIHNIKARYWLGTTQVDNNTFVHVNKFDPVTGEATSSGSTSMSLPCGQLQMSGGHLNQVRVNCFKEDPSFVSYGLCQSSQCFTTSGMVCAFPFRDHNHIDGMEADCNADCSVNNCPIGYQRLYGTQTCYKLSPSHPAKMASSFERAQDSCSLDGGRLLQPRSKSALQTMKNVEQFTVFQSTIISHVALGLMVHFESGHVKLYYSDGTMVPFKVQESMMEWDDRFPEEDTTKACVAIMTVTGKLRNVPCQGYFNGTNEGHGKLGYICEARPIETLEADPIQVCHLPFIYNSTRHVGCAQSVHASTEMDTQGFPWCATEVNDRGEMVPGKWDKCRDERTIAYDNAVGHYCSVPFLMNKRYYDSCTRHATTPSALNRYYWCPIPSEASLNVSYSNVGIKGSCTDFLIPEENGCGDHYDDVGDMCMRVSTFPVNFDEAVEACNQDGADLIAIVDDVIRDAAIKLIEKKRLQFEHFRNMNYFWIAGRFSNQSQWHWTTHFQPFNKYTQWQANTPNYACKSTGCTHLNALLMQRDEDYSWRAADLGEQFGYVCLSKCSKGYTWYSKVQKCLKVVSYGAQNEKKRNLPQSLVQCGKDQGSLVALRSCQEMEMLNQQLADFFYPVDQVFQIGVFGFLKDPQANRHAPTDQLTDSRGYSMGLSTTFEKSRGLCDAKDSLLTDTLEESKTYGFGLKRAKGGLVTFHQEIMVQASQMSSYGYICHQEPIFGCPEGYAIFQDKCIKVFHQEQTKIDAEMTCRKNGAHLAKPTTHLEIQFIDELVRESEREMGITDLRDYWLGYNRQLDGDMDPLGLWNTTKHRCNCLGLPANNISGLFEDGDKCMLKSWSKLNVTEASNMCQSFNGMLATAATEDEYKQIISYLGSQNGQPMVVGLENPSGLSCTAPSSCGFLWMDENNTPANFSTFSGSKIPELKGDVESRCVGITDSGNFETVLCSDEMTSLCQLQCPRGVDTQFTDCLTLEHFGPDHVLVASKCTIQAGFVCSKDQDVKPTLLENMAEPVVLAPLNKALGSKDISKQGIVLEDHFVGYASLWAKSRLIGYPMLGGQSMSGLSYIEIKSGPEKFVSGTGLTVMFWLKIDQSPMDNFPLLVCSFSFDEIKDEGTFYNGDKFGYNQNEMDHIHAQFNGNGSLKVGDALKLPGLIGKDKFNDSRTFHGSLSCLQIFNKGM</sequence>
<accession>A0A553PKH4</accession>
<name>A0A553PKH4_TIGCA</name>
<dbReference type="STRING" id="6832.A0A553PKH4"/>
<evidence type="ECO:0000313" key="3">
    <source>
        <dbReference type="EMBL" id="TRY78182.1"/>
    </source>
</evidence>
<dbReference type="PROSITE" id="PS50041">
    <property type="entry name" value="C_TYPE_LECTIN_2"/>
    <property type="match status" value="3"/>
</dbReference>
<dbReference type="PANTHER" id="PTHR22801">
    <property type="entry name" value="LITHOSTATHINE"/>
    <property type="match status" value="1"/>
</dbReference>
<protein>
    <recommendedName>
        <fullName evidence="2">C-type lectin domain-containing protein</fullName>
    </recommendedName>
</protein>
<evidence type="ECO:0000313" key="4">
    <source>
        <dbReference type="Proteomes" id="UP000318571"/>
    </source>
</evidence>
<feature type="domain" description="C-type lectin" evidence="2">
    <location>
        <begin position="302"/>
        <end position="427"/>
    </location>
</feature>
<dbReference type="InterPro" id="IPR001304">
    <property type="entry name" value="C-type_lectin-like"/>
</dbReference>
<dbReference type="InterPro" id="IPR018378">
    <property type="entry name" value="C-type_lectin_CS"/>
</dbReference>
<dbReference type="SMART" id="SM00034">
    <property type="entry name" value="CLECT"/>
    <property type="match status" value="5"/>
</dbReference>
<dbReference type="Gene3D" id="3.10.100.10">
    <property type="entry name" value="Mannose-Binding Protein A, subunit A"/>
    <property type="match status" value="6"/>
</dbReference>
<dbReference type="Proteomes" id="UP000318571">
    <property type="component" value="Chromosome 11"/>
</dbReference>
<dbReference type="SUPFAM" id="SSF56436">
    <property type="entry name" value="C-type lectin-like"/>
    <property type="match status" value="6"/>
</dbReference>
<comment type="caution">
    <text evidence="3">The sequence shown here is derived from an EMBL/GenBank/DDBJ whole genome shotgun (WGS) entry which is preliminary data.</text>
</comment>
<dbReference type="PROSITE" id="PS00615">
    <property type="entry name" value="C_TYPE_LECTIN_1"/>
    <property type="match status" value="1"/>
</dbReference>
<dbReference type="Pfam" id="PF00059">
    <property type="entry name" value="Lectin_C"/>
    <property type="match status" value="2"/>
</dbReference>
<keyword evidence="1" id="KW-1015">Disulfide bond</keyword>
<evidence type="ECO:0000256" key="1">
    <source>
        <dbReference type="ARBA" id="ARBA00023157"/>
    </source>
</evidence>
<evidence type="ECO:0000259" key="2">
    <source>
        <dbReference type="PROSITE" id="PS50041"/>
    </source>
</evidence>
<dbReference type="InterPro" id="IPR050801">
    <property type="entry name" value="Ca-Dep_Lectins_ImmuneDev"/>
</dbReference>
<dbReference type="CDD" id="cd00037">
    <property type="entry name" value="CLECT"/>
    <property type="match status" value="5"/>
</dbReference>
<dbReference type="Gene3D" id="2.10.10.10">
    <property type="entry name" value="Fibronectin, type II, collagen-binding"/>
    <property type="match status" value="2"/>
</dbReference>
<feature type="domain" description="C-type lectin" evidence="2">
    <location>
        <begin position="1330"/>
        <end position="1456"/>
    </location>
</feature>
<dbReference type="PANTHER" id="PTHR22801:SF63">
    <property type="entry name" value="C-TYPE LECTIN DOMAIN-CONTAINING PROTEIN"/>
    <property type="match status" value="1"/>
</dbReference>
<keyword evidence="4" id="KW-1185">Reference proteome</keyword>
<dbReference type="InterPro" id="IPR016186">
    <property type="entry name" value="C-type_lectin-like/link_sf"/>
</dbReference>